<feature type="domain" description="DUF7948" evidence="4">
    <location>
        <begin position="52"/>
        <end position="262"/>
    </location>
</feature>
<dbReference type="InterPro" id="IPR013783">
    <property type="entry name" value="Ig-like_fold"/>
</dbReference>
<dbReference type="SUPFAM" id="SSF63829">
    <property type="entry name" value="Calcium-dependent phosphotriesterase"/>
    <property type="match status" value="1"/>
</dbReference>
<protein>
    <submittedName>
        <fullName evidence="5">Cell surface protein</fullName>
    </submittedName>
</protein>
<feature type="signal peptide" evidence="1">
    <location>
        <begin position="1"/>
        <end position="21"/>
    </location>
</feature>
<feature type="chain" id="PRO_5016258399" evidence="1">
    <location>
        <begin position="22"/>
        <end position="1037"/>
    </location>
</feature>
<proteinExistence type="predicted"/>
<feature type="domain" description="Bacterial Ig-like" evidence="3">
    <location>
        <begin position="766"/>
        <end position="853"/>
    </location>
</feature>
<gene>
    <name evidence="5" type="ORF">ACPOL_5794</name>
</gene>
<keyword evidence="1" id="KW-0732">Signal</keyword>
<dbReference type="Pfam" id="PF25778">
    <property type="entry name" value="DUF7948"/>
    <property type="match status" value="1"/>
</dbReference>
<dbReference type="OrthoDB" id="127173at2"/>
<dbReference type="InterPro" id="IPR010620">
    <property type="entry name" value="SBBP_repeat"/>
</dbReference>
<evidence type="ECO:0000259" key="2">
    <source>
        <dbReference type="Pfam" id="PF13290"/>
    </source>
</evidence>
<dbReference type="KEGG" id="abas:ACPOL_5794"/>
<evidence type="ECO:0000313" key="6">
    <source>
        <dbReference type="Proteomes" id="UP000253606"/>
    </source>
</evidence>
<dbReference type="Pfam" id="PF16640">
    <property type="entry name" value="Big_3_5"/>
    <property type="match status" value="2"/>
</dbReference>
<reference evidence="5 6" key="1">
    <citation type="journal article" date="2018" name="Front. Microbiol.">
        <title>Hydrolytic Capabilities as a Key to Environmental Success: Chitinolytic and Cellulolytic Acidobacteria From Acidic Sub-arctic Soils and Boreal Peatlands.</title>
        <authorList>
            <person name="Belova S.E."/>
            <person name="Ravin N.V."/>
            <person name="Pankratov T.A."/>
            <person name="Rakitin A.L."/>
            <person name="Ivanova A.A."/>
            <person name="Beletsky A.V."/>
            <person name="Mardanov A.V."/>
            <person name="Sinninghe Damste J.S."/>
            <person name="Dedysh S.N."/>
        </authorList>
    </citation>
    <scope>NUCLEOTIDE SEQUENCE [LARGE SCALE GENOMIC DNA]</scope>
    <source>
        <strain evidence="5 6">SBC82</strain>
    </source>
</reference>
<organism evidence="5 6">
    <name type="scientific">Acidisarcina polymorpha</name>
    <dbReference type="NCBI Taxonomy" id="2211140"/>
    <lineage>
        <taxon>Bacteria</taxon>
        <taxon>Pseudomonadati</taxon>
        <taxon>Acidobacteriota</taxon>
        <taxon>Terriglobia</taxon>
        <taxon>Terriglobales</taxon>
        <taxon>Acidobacteriaceae</taxon>
        <taxon>Acidisarcina</taxon>
    </lineage>
</organism>
<dbReference type="PANTHER" id="PTHR35580">
    <property type="entry name" value="CELL SURFACE GLYCOPROTEIN (S-LAYER PROTEIN)-LIKE PROTEIN"/>
    <property type="match status" value="1"/>
</dbReference>
<feature type="domain" description="GH29D-like beta-sandwich" evidence="2">
    <location>
        <begin position="866"/>
        <end position="921"/>
    </location>
</feature>
<dbReference type="InterPro" id="IPR057708">
    <property type="entry name" value="DUF7948"/>
</dbReference>
<dbReference type="InterPro" id="IPR032109">
    <property type="entry name" value="Big_3_5"/>
</dbReference>
<accession>A0A2Z5G7T5</accession>
<dbReference type="AlphaFoldDB" id="A0A2Z5G7T5"/>
<dbReference type="InterPro" id="IPR052918">
    <property type="entry name" value="Motility_Chemotaxis_Reg"/>
</dbReference>
<evidence type="ECO:0000259" key="4">
    <source>
        <dbReference type="Pfam" id="PF25778"/>
    </source>
</evidence>
<dbReference type="PANTHER" id="PTHR35580:SF1">
    <property type="entry name" value="PHYTASE-LIKE DOMAIN-CONTAINING PROTEIN"/>
    <property type="match status" value="1"/>
</dbReference>
<evidence type="ECO:0000259" key="3">
    <source>
        <dbReference type="Pfam" id="PF16640"/>
    </source>
</evidence>
<name>A0A2Z5G7T5_9BACT</name>
<dbReference type="RefSeq" id="WP_114209689.1">
    <property type="nucleotide sequence ID" value="NZ_CP030840.1"/>
</dbReference>
<keyword evidence="6" id="KW-1185">Reference proteome</keyword>
<dbReference type="InterPro" id="IPR059177">
    <property type="entry name" value="GH29D-like_dom"/>
</dbReference>
<dbReference type="Proteomes" id="UP000253606">
    <property type="component" value="Chromosome"/>
</dbReference>
<feature type="domain" description="Bacterial Ig-like" evidence="3">
    <location>
        <begin position="954"/>
        <end position="1035"/>
    </location>
</feature>
<dbReference type="EMBL" id="CP030840">
    <property type="protein sequence ID" value="AXC15040.1"/>
    <property type="molecule type" value="Genomic_DNA"/>
</dbReference>
<evidence type="ECO:0000313" key="5">
    <source>
        <dbReference type="EMBL" id="AXC15040.1"/>
    </source>
</evidence>
<dbReference type="Pfam" id="PF06739">
    <property type="entry name" value="SBBP"/>
    <property type="match status" value="1"/>
</dbReference>
<sequence length="1037" mass="106833">MKALLPVTLSLSVLSSLFSYSQTTSQNHQVNRASGAAAAGVTANYGKLPLTFEENQGQTDPRVRFASRGQNYSLFLTDSEAVLALTKRDSTRMSSAKTFPAAVKTDVIRMELAGASHELKVDGAEALPGKVNYFVGNDPAKWHRNVPTFAKVKYSGVYAGVDLVYYGNQRQLEYDFVVAPGADPKIVRLHFGGASKLTLGSGGDLNIAAKNGTVVFHKPVVYQVKDGERERVDGRFQMLAKNTVGFQLGAFDPSREVVIDPTVVYSTYLGGSGIGYDDGGDGSSSGDGIGGVVVDAEGCAYVTGAANSLDFPVTPHAFQKTNPITKPGYYEQVTESFITKFNPAGSALVYSTYFGGTGTDYTDLSNGIGDIAIDASGNVYATGTASTLDFPTTPVAYDRVASQAGKAFVSKLDSTGSTLIYSTLLGGSQGEFGLGIAVSPAGNAYVSGRTYSTDFPITPNAFQRVDKAARGSATGFVTELNSTGSGLIYSTFLSGSSYVSAEAIFLDKAGDAFIGGTTDSTDFPITPGAYDRVFKFTGDNLTGFVTKLNPEGSKLIYSTYFPQGSIAVDPSGNVYGVATAGPVTARAIQSKGGDWVGKLNASGTALVYGTYLLPSDAYVDGEDGLSAIAVDPLGHAFVAGYDSAPGFPVTPDAFQPTFKGALNEEGSYPPNAVFAELNTDGTAVLYGTYLGGSGSLIGAASPIVLGDGATAIGLDTAGNAYVVGTTASADFPVTRGAFQSTNHAAAIGNGFITKFALHGGTTTTLTSNSAIYQRGENAILTAHVTPLTGSSVPPGNIDFIINGASAAKVPLDNTGRAVYTTDSLPIGENAIVASYFGDLPEYSSSNGAITVAVPGQVATPTFPKLGGTYPALFQVAIECSTPGALIYYTTDGSTPVVSPYGLYTNPVFIFYPVNTVKAIALLPESGFTPSAVATAVYTINAKAIPTTTTVKSLSNPSALGEPVTFVATVTAASGPTPTGAVTFKNGAASVGTAPLVKGVATFSLSGLGLYGHSITAYYTGSATNTASAVGFTQEVTE</sequence>
<evidence type="ECO:0000256" key="1">
    <source>
        <dbReference type="SAM" id="SignalP"/>
    </source>
</evidence>
<dbReference type="Pfam" id="PF13290">
    <property type="entry name" value="CHB_HEX_C_1"/>
    <property type="match status" value="1"/>
</dbReference>
<dbReference type="Gene3D" id="2.60.40.10">
    <property type="entry name" value="Immunoglobulins"/>
    <property type="match status" value="2"/>
</dbReference>